<dbReference type="EMBL" id="JBHSCR010000036">
    <property type="protein sequence ID" value="MFC4349848.1"/>
    <property type="molecule type" value="Genomic_DNA"/>
</dbReference>
<dbReference type="Proteomes" id="UP001595776">
    <property type="component" value="Unassembled WGS sequence"/>
</dbReference>
<organism evidence="4 5">
    <name type="scientific">Kordiimonas lipolytica</name>
    <dbReference type="NCBI Taxonomy" id="1662421"/>
    <lineage>
        <taxon>Bacteria</taxon>
        <taxon>Pseudomonadati</taxon>
        <taxon>Pseudomonadota</taxon>
        <taxon>Alphaproteobacteria</taxon>
        <taxon>Kordiimonadales</taxon>
        <taxon>Kordiimonadaceae</taxon>
        <taxon>Kordiimonas</taxon>
    </lineage>
</organism>
<feature type="region of interest" description="Disordered" evidence="1">
    <location>
        <begin position="162"/>
        <end position="207"/>
    </location>
</feature>
<dbReference type="Pfam" id="PF13488">
    <property type="entry name" value="Gly-zipper_Omp"/>
    <property type="match status" value="1"/>
</dbReference>
<dbReference type="PROSITE" id="PS51257">
    <property type="entry name" value="PROKAR_LIPOPROTEIN"/>
    <property type="match status" value="1"/>
</dbReference>
<sequence length="207" mass="22234">MTIKNKKLALLLPLALTATACTQSVSPHTYDSYAVGEARRVERGVIDSYRWVEIRKSNSGVGTAAGVGIGAAAGSTVGDSGAENVIGAIGGALLGGLIGSSIDKSSSKTSGFEYIIRTESGNLITVVQADRQPFAEGTPVIIVFGADRTRIRLDHAAYEERERYGNYEPQEEEYVPRTYESDGLEDFEPAEDEPEEEEETDPTGRVL</sequence>
<feature type="signal peptide" evidence="2">
    <location>
        <begin position="1"/>
        <end position="20"/>
    </location>
</feature>
<reference evidence="5" key="1">
    <citation type="journal article" date="2019" name="Int. J. Syst. Evol. Microbiol.">
        <title>The Global Catalogue of Microorganisms (GCM) 10K type strain sequencing project: providing services to taxonomists for standard genome sequencing and annotation.</title>
        <authorList>
            <consortium name="The Broad Institute Genomics Platform"/>
            <consortium name="The Broad Institute Genome Sequencing Center for Infectious Disease"/>
            <person name="Wu L."/>
            <person name="Ma J."/>
        </authorList>
    </citation>
    <scope>NUCLEOTIDE SEQUENCE [LARGE SCALE GENOMIC DNA]</scope>
    <source>
        <strain evidence="5">CGMCC 1.15304</strain>
    </source>
</reference>
<protein>
    <submittedName>
        <fullName evidence="4">Glycine zipper domain-containing protein</fullName>
    </submittedName>
</protein>
<name>A0ABV8UGD1_9PROT</name>
<proteinExistence type="predicted"/>
<feature type="compositionally biased region" description="Acidic residues" evidence="1">
    <location>
        <begin position="182"/>
        <end position="201"/>
    </location>
</feature>
<comment type="caution">
    <text evidence="4">The sequence shown here is derived from an EMBL/GenBank/DDBJ whole genome shotgun (WGS) entry which is preliminary data.</text>
</comment>
<evidence type="ECO:0000259" key="3">
    <source>
        <dbReference type="Pfam" id="PF13488"/>
    </source>
</evidence>
<evidence type="ECO:0000313" key="4">
    <source>
        <dbReference type="EMBL" id="MFC4349848.1"/>
    </source>
</evidence>
<keyword evidence="5" id="KW-1185">Reference proteome</keyword>
<feature type="chain" id="PRO_5047342469" evidence="2">
    <location>
        <begin position="21"/>
        <end position="207"/>
    </location>
</feature>
<evidence type="ECO:0000256" key="1">
    <source>
        <dbReference type="SAM" id="MobiDB-lite"/>
    </source>
</evidence>
<gene>
    <name evidence="4" type="ORF">ACFO5Q_18510</name>
</gene>
<feature type="domain" description="Glycine zipper" evidence="3">
    <location>
        <begin position="61"/>
        <end position="104"/>
    </location>
</feature>
<accession>A0ABV8UGD1</accession>
<evidence type="ECO:0000313" key="5">
    <source>
        <dbReference type="Proteomes" id="UP001595776"/>
    </source>
</evidence>
<evidence type="ECO:0000256" key="2">
    <source>
        <dbReference type="SAM" id="SignalP"/>
    </source>
</evidence>
<dbReference type="RefSeq" id="WP_068144456.1">
    <property type="nucleotide sequence ID" value="NZ_JBHSCR010000036.1"/>
</dbReference>
<keyword evidence="2" id="KW-0732">Signal</keyword>
<dbReference type="InterPro" id="IPR039567">
    <property type="entry name" value="Gly-zipper"/>
</dbReference>